<evidence type="ECO:0000259" key="2">
    <source>
        <dbReference type="Pfam" id="PF07883"/>
    </source>
</evidence>
<evidence type="ECO:0000313" key="4">
    <source>
        <dbReference type="Proteomes" id="UP000269998"/>
    </source>
</evidence>
<proteinExistence type="predicted"/>
<dbReference type="InterPro" id="IPR013096">
    <property type="entry name" value="Cupin_2"/>
</dbReference>
<feature type="domain" description="Cupin type-2" evidence="2">
    <location>
        <begin position="38"/>
        <end position="106"/>
    </location>
</feature>
<evidence type="ECO:0000313" key="3">
    <source>
        <dbReference type="EMBL" id="VDM89572.1"/>
    </source>
</evidence>
<dbReference type="AlphaFoldDB" id="A0A447GGH7"/>
<accession>A0A447GGH7</accession>
<sequence length="200" mass="21592">MFVSSVREAVPFVAADLSEIRLLADRTNVGITSVSLAHATVAVGEETVWHRLTATDEIYFILSGRGLVMVEDEAREVRAGDAVWIPAGVPQKIRNLGRIPLAFLCACGPAYAPECDQPTKPPLMIPSRRPAHTASSDDSAPRIATPSVGAHVSRSTRCRRASSGSRTTTGSVRARISIAFGPLRFRSGHRQCADVDRYQP</sequence>
<reference evidence="4" key="1">
    <citation type="submission" date="2018-02" db="EMBL/GenBank/DDBJ databases">
        <authorList>
            <person name="Seth-Smith MB H."/>
            <person name="Seth-Smith H."/>
        </authorList>
    </citation>
    <scope>NUCLEOTIDE SEQUENCE [LARGE SCALE GENOMIC DNA]</scope>
</reference>
<organism evidence="3 4">
    <name type="scientific">Mycobacterium basiliense</name>
    <dbReference type="NCBI Taxonomy" id="2094119"/>
    <lineage>
        <taxon>Bacteria</taxon>
        <taxon>Bacillati</taxon>
        <taxon>Actinomycetota</taxon>
        <taxon>Actinomycetes</taxon>
        <taxon>Mycobacteriales</taxon>
        <taxon>Mycobacteriaceae</taxon>
        <taxon>Mycobacterium</taxon>
    </lineage>
</organism>
<gene>
    <name evidence="3" type="ORF">MB901379_03150</name>
</gene>
<dbReference type="PANTHER" id="PTHR36114">
    <property type="entry name" value="16.7 KDA PROTEIN IN WHIE LOCUS"/>
    <property type="match status" value="1"/>
</dbReference>
<dbReference type="KEGG" id="mbai:MB901379_03150"/>
<evidence type="ECO:0000256" key="1">
    <source>
        <dbReference type="SAM" id="MobiDB-lite"/>
    </source>
</evidence>
<dbReference type="Proteomes" id="UP000269998">
    <property type="component" value="Chromosome"/>
</dbReference>
<dbReference type="Pfam" id="PF07883">
    <property type="entry name" value="Cupin_2"/>
    <property type="match status" value="1"/>
</dbReference>
<dbReference type="OrthoDB" id="6058at2"/>
<dbReference type="SUPFAM" id="SSF51182">
    <property type="entry name" value="RmlC-like cupins"/>
    <property type="match status" value="1"/>
</dbReference>
<feature type="compositionally biased region" description="Low complexity" evidence="1">
    <location>
        <begin position="161"/>
        <end position="170"/>
    </location>
</feature>
<dbReference type="InterPro" id="IPR014710">
    <property type="entry name" value="RmlC-like_jellyroll"/>
</dbReference>
<dbReference type="InterPro" id="IPR011051">
    <property type="entry name" value="RmlC_Cupin_sf"/>
</dbReference>
<protein>
    <recommendedName>
        <fullName evidence="2">Cupin type-2 domain-containing protein</fullName>
    </recommendedName>
</protein>
<dbReference type="RefSeq" id="WP_158017412.1">
    <property type="nucleotide sequence ID" value="NZ_CBCSKE010000050.1"/>
</dbReference>
<dbReference type="EMBL" id="LR130759">
    <property type="protein sequence ID" value="VDM89572.1"/>
    <property type="molecule type" value="Genomic_DNA"/>
</dbReference>
<name>A0A447GGH7_9MYCO</name>
<dbReference type="Gene3D" id="2.60.120.10">
    <property type="entry name" value="Jelly Rolls"/>
    <property type="match status" value="1"/>
</dbReference>
<dbReference type="PANTHER" id="PTHR36114:SF8">
    <property type="entry name" value="CUPIN TYPE-1 DOMAIN-CONTAINING PROTEIN"/>
    <property type="match status" value="1"/>
</dbReference>
<dbReference type="InterPro" id="IPR052044">
    <property type="entry name" value="PKS_Associated_Protein"/>
</dbReference>
<keyword evidence="4" id="KW-1185">Reference proteome</keyword>
<feature type="region of interest" description="Disordered" evidence="1">
    <location>
        <begin position="119"/>
        <end position="170"/>
    </location>
</feature>
<dbReference type="CDD" id="cd02214">
    <property type="entry name" value="cupin_MJ1618"/>
    <property type="match status" value="1"/>
</dbReference>